<dbReference type="PANTHER" id="PTHR12333:SF0">
    <property type="entry name" value="COMM DOMAIN-CONTAINING PROTEIN 10"/>
    <property type="match status" value="1"/>
</dbReference>
<dbReference type="AlphaFoldDB" id="A0A553NHD2"/>
<evidence type="ECO:0000313" key="1">
    <source>
        <dbReference type="EMBL" id="TRY64809.1"/>
    </source>
</evidence>
<dbReference type="Proteomes" id="UP000316079">
    <property type="component" value="Unassembled WGS sequence"/>
</dbReference>
<proteinExistence type="predicted"/>
<evidence type="ECO:0000313" key="2">
    <source>
        <dbReference type="Proteomes" id="UP000316079"/>
    </source>
</evidence>
<name>A0A553NHD2_9TELE</name>
<dbReference type="PANTHER" id="PTHR12333">
    <property type="entry name" value="COMM DOMAIN CONTAINING PROTEIN 10"/>
    <property type="match status" value="1"/>
</dbReference>
<gene>
    <name evidence="1" type="ORF">DNTS_004411</name>
</gene>
<dbReference type="STRING" id="623744.A0A553NHD2"/>
<keyword evidence="2" id="KW-1185">Reference proteome</keyword>
<comment type="caution">
    <text evidence="1">The sequence shown here is derived from an EMBL/GenBank/DDBJ whole genome shotgun (WGS) entry which is preliminary data.</text>
</comment>
<dbReference type="Pfam" id="PF21672">
    <property type="entry name" value="COMM_HN"/>
    <property type="match status" value="1"/>
</dbReference>
<sequence length="106" mass="12042">MKMMCVQERSFTEEEEQKLGAALSLDTHTLRLLLEALSFILEQAVYHGVKPGALRILLEQIGIDSEKAEIFNQIRLKSPSAIINLRLSKEELSQMEKIQTQLDSLT</sequence>
<dbReference type="OrthoDB" id="77522at2759"/>
<accession>A0A553NHD2</accession>
<organism evidence="1 2">
    <name type="scientific">Danionella cerebrum</name>
    <dbReference type="NCBI Taxonomy" id="2873325"/>
    <lineage>
        <taxon>Eukaryota</taxon>
        <taxon>Metazoa</taxon>
        <taxon>Chordata</taxon>
        <taxon>Craniata</taxon>
        <taxon>Vertebrata</taxon>
        <taxon>Euteleostomi</taxon>
        <taxon>Actinopterygii</taxon>
        <taxon>Neopterygii</taxon>
        <taxon>Teleostei</taxon>
        <taxon>Ostariophysi</taxon>
        <taxon>Cypriniformes</taxon>
        <taxon>Danionidae</taxon>
        <taxon>Danioninae</taxon>
        <taxon>Danionella</taxon>
    </lineage>
</organism>
<dbReference type="EMBL" id="SRMA01026967">
    <property type="protein sequence ID" value="TRY64809.1"/>
    <property type="molecule type" value="Genomic_DNA"/>
</dbReference>
<evidence type="ECO:0008006" key="3">
    <source>
        <dbReference type="Google" id="ProtNLM"/>
    </source>
</evidence>
<protein>
    <recommendedName>
        <fullName evidence="3">COMM domain-containing protein</fullName>
    </recommendedName>
</protein>
<dbReference type="InterPro" id="IPR037361">
    <property type="entry name" value="COMMD10"/>
</dbReference>
<reference evidence="1 2" key="1">
    <citation type="journal article" date="2019" name="Sci. Data">
        <title>Hybrid genome assembly and annotation of Danionella translucida.</title>
        <authorList>
            <person name="Kadobianskyi M."/>
            <person name="Schulze L."/>
            <person name="Schuelke M."/>
            <person name="Judkewitz B."/>
        </authorList>
    </citation>
    <scope>NUCLEOTIDE SEQUENCE [LARGE SCALE GENOMIC DNA]</scope>
    <source>
        <strain evidence="1 2">Bolton</strain>
    </source>
</reference>